<dbReference type="EMBL" id="RJUF01000011">
    <property type="protein sequence ID" value="MCP9762535.1"/>
    <property type="molecule type" value="Genomic_DNA"/>
</dbReference>
<name>A0AAE3KW95_9BACT</name>
<feature type="transmembrane region" description="Helical" evidence="1">
    <location>
        <begin position="82"/>
        <end position="104"/>
    </location>
</feature>
<keyword evidence="1" id="KW-1133">Transmembrane helix</keyword>
<proteinExistence type="predicted"/>
<organism evidence="3 4">
    <name type="scientific">Lacihabitans soyangensis</name>
    <dbReference type="NCBI Taxonomy" id="869394"/>
    <lineage>
        <taxon>Bacteria</taxon>
        <taxon>Pseudomonadati</taxon>
        <taxon>Bacteroidota</taxon>
        <taxon>Cytophagia</taxon>
        <taxon>Cytophagales</taxon>
        <taxon>Leadbetterellaceae</taxon>
        <taxon>Lacihabitans</taxon>
    </lineage>
</organism>
<feature type="transmembrane region" description="Helical" evidence="1">
    <location>
        <begin position="6"/>
        <end position="26"/>
    </location>
</feature>
<protein>
    <recommendedName>
        <fullName evidence="2">Glycosyltransferase RgtA/B/C/D-like domain-containing protein</fullName>
    </recommendedName>
</protein>
<dbReference type="Pfam" id="PF13231">
    <property type="entry name" value="PMT_2"/>
    <property type="match status" value="1"/>
</dbReference>
<feature type="transmembrane region" description="Helical" evidence="1">
    <location>
        <begin position="295"/>
        <end position="315"/>
    </location>
</feature>
<evidence type="ECO:0000259" key="2">
    <source>
        <dbReference type="Pfam" id="PF13231"/>
    </source>
</evidence>
<feature type="transmembrane region" description="Helical" evidence="1">
    <location>
        <begin position="378"/>
        <end position="400"/>
    </location>
</feature>
<evidence type="ECO:0000313" key="3">
    <source>
        <dbReference type="EMBL" id="MCP9762535.1"/>
    </source>
</evidence>
<feature type="transmembrane region" description="Helical" evidence="1">
    <location>
        <begin position="189"/>
        <end position="205"/>
    </location>
</feature>
<evidence type="ECO:0000313" key="4">
    <source>
        <dbReference type="Proteomes" id="UP001204144"/>
    </source>
</evidence>
<feature type="transmembrane region" description="Helical" evidence="1">
    <location>
        <begin position="212"/>
        <end position="230"/>
    </location>
</feature>
<dbReference type="InterPro" id="IPR038731">
    <property type="entry name" value="RgtA/B/C-like"/>
</dbReference>
<sequence length="535" mass="62719">MTNNIWRYLSIILPILLFGVLASLFLDRPGLQTDEILFANLSLGEISHTTYIARKIGGITFFVISYIGALKSWIFVPIFKIFGFNYFSVRIPMILLSMISLLLVYKAVNISFKKPLLAWFILMALVTESTFITMVRTDVGPIAIEYFCKILSILIIFKYLQNKKPSNLYFLPIVLALGIFNKINFIWFSNALLFSSLLLIFLLETKKERLTLVKWLGLTFLFEFVLFIGFNKLNPGMVSSSNIGIDLEFIKTKIQLFYYFGKGIFDGTGFYRIQYLISEETFGYNSLSKGIYQTFFYLFEVFLTVFIIYTLLIIRKILKKQNDNGDIYYLFFVSIILFISAQIFVVENARNLWHFYTLFPFFTICVFYAVYKLFGTKISWLFSVVVIIYNLNNFSTYVYALTNKTPNPFWSNKINELAEYVKPMKGEFVELDWGMSTQLLCSTKQDKFKQGFLTRKGELMAYLDNPEEVFYREHLENKELKDLYFISFQSKLADPKMNIIFDKMIDKKGYQKVLVKNFYENDKTLIYSIFRLKKG</sequence>
<evidence type="ECO:0000256" key="1">
    <source>
        <dbReference type="SAM" id="Phobius"/>
    </source>
</evidence>
<keyword evidence="1" id="KW-0472">Membrane</keyword>
<dbReference type="AlphaFoldDB" id="A0AAE3KW95"/>
<keyword evidence="4" id="KW-1185">Reference proteome</keyword>
<accession>A0AAE3KW95</accession>
<keyword evidence="1" id="KW-0812">Transmembrane</keyword>
<feature type="transmembrane region" description="Helical" evidence="1">
    <location>
        <begin position="141"/>
        <end position="160"/>
    </location>
</feature>
<dbReference type="RefSeq" id="WP_255036306.1">
    <property type="nucleotide sequence ID" value="NZ_RJUF01000011.1"/>
</dbReference>
<feature type="transmembrane region" description="Helical" evidence="1">
    <location>
        <begin position="116"/>
        <end position="135"/>
    </location>
</feature>
<feature type="transmembrane region" description="Helical" evidence="1">
    <location>
        <begin position="327"/>
        <end position="346"/>
    </location>
</feature>
<feature type="transmembrane region" description="Helical" evidence="1">
    <location>
        <begin position="56"/>
        <end position="76"/>
    </location>
</feature>
<feature type="domain" description="Glycosyltransferase RgtA/B/C/D-like" evidence="2">
    <location>
        <begin position="72"/>
        <end position="226"/>
    </location>
</feature>
<feature type="transmembrane region" description="Helical" evidence="1">
    <location>
        <begin position="352"/>
        <end position="371"/>
    </location>
</feature>
<gene>
    <name evidence="3" type="ORF">EGI31_06175</name>
</gene>
<comment type="caution">
    <text evidence="3">The sequence shown here is derived from an EMBL/GenBank/DDBJ whole genome shotgun (WGS) entry which is preliminary data.</text>
</comment>
<reference evidence="3 4" key="1">
    <citation type="submission" date="2018-11" db="EMBL/GenBank/DDBJ databases">
        <title>Novel bacteria species description.</title>
        <authorList>
            <person name="Han J.-H."/>
        </authorList>
    </citation>
    <scope>NUCLEOTIDE SEQUENCE [LARGE SCALE GENOMIC DNA]</scope>
    <source>
        <strain evidence="3 4">KCTC23259</strain>
    </source>
</reference>
<dbReference type="Proteomes" id="UP001204144">
    <property type="component" value="Unassembled WGS sequence"/>
</dbReference>